<dbReference type="Proteomes" id="UP001249851">
    <property type="component" value="Unassembled WGS sequence"/>
</dbReference>
<evidence type="ECO:0000313" key="1">
    <source>
        <dbReference type="EMBL" id="KAK2554483.1"/>
    </source>
</evidence>
<evidence type="ECO:0000313" key="2">
    <source>
        <dbReference type="Proteomes" id="UP001249851"/>
    </source>
</evidence>
<keyword evidence="2" id="KW-1185">Reference proteome</keyword>
<gene>
    <name evidence="1" type="ORF">P5673_023921</name>
</gene>
<reference evidence="1" key="2">
    <citation type="journal article" date="2023" name="Science">
        <title>Genomic signatures of disease resistance in endangered staghorn corals.</title>
        <authorList>
            <person name="Vollmer S.V."/>
            <person name="Selwyn J.D."/>
            <person name="Despard B.A."/>
            <person name="Roesel C.L."/>
        </authorList>
    </citation>
    <scope>NUCLEOTIDE SEQUENCE</scope>
    <source>
        <strain evidence="1">K2</strain>
    </source>
</reference>
<reference evidence="1" key="1">
    <citation type="journal article" date="2023" name="G3 (Bethesda)">
        <title>Whole genome assembly and annotation of the endangered Caribbean coral Acropora cervicornis.</title>
        <authorList>
            <person name="Selwyn J.D."/>
            <person name="Vollmer S.V."/>
        </authorList>
    </citation>
    <scope>NUCLEOTIDE SEQUENCE</scope>
    <source>
        <strain evidence="1">K2</strain>
    </source>
</reference>
<dbReference type="EMBL" id="JARQWQ010000069">
    <property type="protein sequence ID" value="KAK2554483.1"/>
    <property type="molecule type" value="Genomic_DNA"/>
</dbReference>
<protein>
    <submittedName>
        <fullName evidence="1">Uncharacterized protein</fullName>
    </submittedName>
</protein>
<comment type="caution">
    <text evidence="1">The sequence shown here is derived from an EMBL/GenBank/DDBJ whole genome shotgun (WGS) entry which is preliminary data.</text>
</comment>
<accession>A0AAD9Q4B2</accession>
<dbReference type="AlphaFoldDB" id="A0AAD9Q4B2"/>
<organism evidence="1 2">
    <name type="scientific">Acropora cervicornis</name>
    <name type="common">Staghorn coral</name>
    <dbReference type="NCBI Taxonomy" id="6130"/>
    <lineage>
        <taxon>Eukaryota</taxon>
        <taxon>Metazoa</taxon>
        <taxon>Cnidaria</taxon>
        <taxon>Anthozoa</taxon>
        <taxon>Hexacorallia</taxon>
        <taxon>Scleractinia</taxon>
        <taxon>Astrocoeniina</taxon>
        <taxon>Acroporidae</taxon>
        <taxon>Acropora</taxon>
    </lineage>
</organism>
<name>A0AAD9Q4B2_ACRCE</name>
<sequence>MHEMAIKFRQNSTHCQILRKARKKLFRAVFLRLRFIQGNNRNPLFKVIEKDNNNEFLANKFEANRYFRLCQERLAPHKNTVKKAIRYQALNDEMYE</sequence>
<proteinExistence type="predicted"/>